<dbReference type="InterPro" id="IPR000182">
    <property type="entry name" value="GNAT_dom"/>
</dbReference>
<dbReference type="PANTHER" id="PTHR10545">
    <property type="entry name" value="DIAMINE N-ACETYLTRANSFERASE"/>
    <property type="match status" value="1"/>
</dbReference>
<accession>A0ABY7MAG3</accession>
<dbReference type="SUPFAM" id="SSF55729">
    <property type="entry name" value="Acyl-CoA N-acyltransferases (Nat)"/>
    <property type="match status" value="1"/>
</dbReference>
<keyword evidence="1" id="KW-0808">Transferase</keyword>
<dbReference type="PANTHER" id="PTHR10545:SF29">
    <property type="entry name" value="GH14572P-RELATED"/>
    <property type="match status" value="1"/>
</dbReference>
<name>A0ABY7MAG3_9CHLR</name>
<evidence type="ECO:0000259" key="3">
    <source>
        <dbReference type="PROSITE" id="PS51186"/>
    </source>
</evidence>
<reference evidence="4 5" key="1">
    <citation type="journal article" date="2023" name="ISME J.">
        <title>Thermophilic Dehalococcoidia with unusual traits shed light on an unexpected past.</title>
        <authorList>
            <person name="Palmer M."/>
            <person name="Covington J.K."/>
            <person name="Zhou E.M."/>
            <person name="Thomas S.C."/>
            <person name="Habib N."/>
            <person name="Seymour C.O."/>
            <person name="Lai D."/>
            <person name="Johnston J."/>
            <person name="Hashimi A."/>
            <person name="Jiao J.Y."/>
            <person name="Muok A.R."/>
            <person name="Liu L."/>
            <person name="Xian W.D."/>
            <person name="Zhi X.Y."/>
            <person name="Li M.M."/>
            <person name="Silva L.P."/>
            <person name="Bowen B.P."/>
            <person name="Louie K."/>
            <person name="Briegel A."/>
            <person name="Pett-Ridge J."/>
            <person name="Weber P.K."/>
            <person name="Tocheva E.I."/>
            <person name="Woyke T."/>
            <person name="Northen T.R."/>
            <person name="Mayali X."/>
            <person name="Li W.J."/>
            <person name="Hedlund B.P."/>
        </authorList>
    </citation>
    <scope>NUCLEOTIDE SEQUENCE [LARGE SCALE GENOMIC DNA]</scope>
    <source>
        <strain evidence="4 5">YIM 72310</strain>
    </source>
</reference>
<dbReference type="EMBL" id="CP115149">
    <property type="protein sequence ID" value="WBL37522.1"/>
    <property type="molecule type" value="Genomic_DNA"/>
</dbReference>
<keyword evidence="2" id="KW-0012">Acyltransferase</keyword>
<evidence type="ECO:0000256" key="1">
    <source>
        <dbReference type="ARBA" id="ARBA00022679"/>
    </source>
</evidence>
<dbReference type="RefSeq" id="WP_270058035.1">
    <property type="nucleotide sequence ID" value="NZ_CP115149.1"/>
</dbReference>
<dbReference type="PROSITE" id="PS51186">
    <property type="entry name" value="GNAT"/>
    <property type="match status" value="1"/>
</dbReference>
<gene>
    <name evidence="4" type="ORF">O0235_03220</name>
</gene>
<dbReference type="Pfam" id="PF00583">
    <property type="entry name" value="Acetyltransf_1"/>
    <property type="match status" value="1"/>
</dbReference>
<organism evidence="4 5">
    <name type="scientific">Tepidiforma flava</name>
    <dbReference type="NCBI Taxonomy" id="3004094"/>
    <lineage>
        <taxon>Bacteria</taxon>
        <taxon>Bacillati</taxon>
        <taxon>Chloroflexota</taxon>
        <taxon>Tepidiformia</taxon>
        <taxon>Tepidiformales</taxon>
        <taxon>Tepidiformaceae</taxon>
        <taxon>Tepidiforma</taxon>
    </lineage>
</organism>
<evidence type="ECO:0000313" key="5">
    <source>
        <dbReference type="Proteomes" id="UP001212803"/>
    </source>
</evidence>
<dbReference type="CDD" id="cd04301">
    <property type="entry name" value="NAT_SF"/>
    <property type="match status" value="1"/>
</dbReference>
<feature type="domain" description="N-acetyltransferase" evidence="3">
    <location>
        <begin position="1"/>
        <end position="157"/>
    </location>
</feature>
<dbReference type="InterPro" id="IPR051016">
    <property type="entry name" value="Diverse_Substrate_AcTransf"/>
</dbReference>
<evidence type="ECO:0000256" key="2">
    <source>
        <dbReference type="ARBA" id="ARBA00023315"/>
    </source>
</evidence>
<proteinExistence type="predicted"/>
<dbReference type="InterPro" id="IPR016181">
    <property type="entry name" value="Acyl_CoA_acyltransferase"/>
</dbReference>
<evidence type="ECO:0000313" key="4">
    <source>
        <dbReference type="EMBL" id="WBL37522.1"/>
    </source>
</evidence>
<sequence>MRIRWAGPGDLGVIIELIRALAEYEREPEAVRLVPEVLAGHLFGERPYAEVLLAEDAEGVQGFALFFHTFSTWEGRPGIWLEDLFVRPAARGKGYGRALLARLAALALERGCARLEWAVLDWNEPAIGFYRALGAMPMDEWTTYRLTGEALARLGDEGRRAGG</sequence>
<protein>
    <submittedName>
        <fullName evidence="4">GNAT family N-acetyltransferase</fullName>
    </submittedName>
</protein>
<dbReference type="Proteomes" id="UP001212803">
    <property type="component" value="Chromosome"/>
</dbReference>
<dbReference type="Gene3D" id="3.40.630.30">
    <property type="match status" value="1"/>
</dbReference>
<keyword evidence="5" id="KW-1185">Reference proteome</keyword>